<proteinExistence type="predicted"/>
<evidence type="ECO:0000313" key="1">
    <source>
        <dbReference type="EMBL" id="MPM78990.1"/>
    </source>
</evidence>
<accession>A0A645CPH2</accession>
<organism evidence="1">
    <name type="scientific">bioreactor metagenome</name>
    <dbReference type="NCBI Taxonomy" id="1076179"/>
    <lineage>
        <taxon>unclassified sequences</taxon>
        <taxon>metagenomes</taxon>
        <taxon>ecological metagenomes</taxon>
    </lineage>
</organism>
<comment type="caution">
    <text evidence="1">The sequence shown here is derived from an EMBL/GenBank/DDBJ whole genome shotgun (WGS) entry which is preliminary data.</text>
</comment>
<dbReference type="EMBL" id="VSSQ01029033">
    <property type="protein sequence ID" value="MPM78990.1"/>
    <property type="molecule type" value="Genomic_DNA"/>
</dbReference>
<dbReference type="AlphaFoldDB" id="A0A645CPH2"/>
<gene>
    <name evidence="1" type="ORF">SDC9_126005</name>
</gene>
<protein>
    <submittedName>
        <fullName evidence="1">Uncharacterized protein</fullName>
    </submittedName>
</protein>
<name>A0A645CPH2_9ZZZZ</name>
<sequence>MEEISYVRLDIQPIRETKSELKKMAKTISEEYVHAGDEVYVINYVFNLQKHVHYVFINPTSKKVLLKGNIFGIEIPMIHIEYMNKVKKNHVK</sequence>
<reference evidence="1" key="1">
    <citation type="submission" date="2019-08" db="EMBL/GenBank/DDBJ databases">
        <authorList>
            <person name="Kucharzyk K."/>
            <person name="Murdoch R.W."/>
            <person name="Higgins S."/>
            <person name="Loffler F."/>
        </authorList>
    </citation>
    <scope>NUCLEOTIDE SEQUENCE</scope>
</reference>